<gene>
    <name evidence="2" type="ORF">SAMN05216554_0994</name>
</gene>
<proteinExistence type="predicted"/>
<dbReference type="Proteomes" id="UP000198891">
    <property type="component" value="Unassembled WGS sequence"/>
</dbReference>
<protein>
    <submittedName>
        <fullName evidence="2">Lysophospholipase L1</fullName>
    </submittedName>
</protein>
<evidence type="ECO:0000313" key="3">
    <source>
        <dbReference type="Proteomes" id="UP000198891"/>
    </source>
</evidence>
<dbReference type="PANTHER" id="PTHR30383:SF5">
    <property type="entry name" value="SGNH HYDROLASE-TYPE ESTERASE DOMAIN-CONTAINING PROTEIN"/>
    <property type="match status" value="1"/>
</dbReference>
<evidence type="ECO:0000259" key="1">
    <source>
        <dbReference type="Pfam" id="PF13472"/>
    </source>
</evidence>
<dbReference type="EMBL" id="FNPZ01000001">
    <property type="protein sequence ID" value="SDY64055.1"/>
    <property type="molecule type" value="Genomic_DNA"/>
</dbReference>
<dbReference type="CDD" id="cd01834">
    <property type="entry name" value="SGNH_hydrolase_like_2"/>
    <property type="match status" value="1"/>
</dbReference>
<keyword evidence="3" id="KW-1185">Reference proteome</keyword>
<feature type="domain" description="SGNH hydrolase-type esterase" evidence="1">
    <location>
        <begin position="10"/>
        <end position="191"/>
    </location>
</feature>
<accession>A0A1H3LJN1</accession>
<dbReference type="GO" id="GO:0004622">
    <property type="term" value="F:phosphatidylcholine lysophospholipase activity"/>
    <property type="evidence" value="ECO:0007669"/>
    <property type="project" value="TreeGrafter"/>
</dbReference>
<dbReference type="OrthoDB" id="9794725at2"/>
<evidence type="ECO:0000313" key="2">
    <source>
        <dbReference type="EMBL" id="SDY64055.1"/>
    </source>
</evidence>
<name>A0A1H3LJN1_9MICO</name>
<dbReference type="Pfam" id="PF13472">
    <property type="entry name" value="Lipase_GDSL_2"/>
    <property type="match status" value="1"/>
</dbReference>
<dbReference type="RefSeq" id="WP_092549562.1">
    <property type="nucleotide sequence ID" value="NZ_FNPZ01000001.1"/>
</dbReference>
<dbReference type="STRING" id="381665.SAMN05216554_0994"/>
<reference evidence="2 3" key="1">
    <citation type="submission" date="2016-10" db="EMBL/GenBank/DDBJ databases">
        <authorList>
            <person name="de Groot N.N."/>
        </authorList>
    </citation>
    <scope>NUCLEOTIDE SEQUENCE [LARGE SCALE GENOMIC DNA]</scope>
    <source>
        <strain evidence="2 3">CGMCC 4.3491</strain>
    </source>
</reference>
<sequence>MSEPSPVLVFAGDSVTDANHRDPGRHPLGAGYVRVIDDRLQRAGSAFSIVNAGIGGNRVRDVRARWAEDVLAHDPAVITILVGVNDMWRRFDRDDPTSAASFEDDYRRILDDSVPTGASLVMMEPFLLPIDSAQENWRDDLDEKIAVVHRLSHEYSARLVELDRHLTRRAAESDPSDFVTDGIHPTEVGHREIAESWLEGFRAP</sequence>
<dbReference type="InterPro" id="IPR051532">
    <property type="entry name" value="Ester_Hydrolysis_Enzymes"/>
</dbReference>
<dbReference type="Gene3D" id="3.40.50.1110">
    <property type="entry name" value="SGNH hydrolase"/>
    <property type="match status" value="1"/>
</dbReference>
<dbReference type="AlphaFoldDB" id="A0A1H3LJN1"/>
<dbReference type="SUPFAM" id="SSF52266">
    <property type="entry name" value="SGNH hydrolase"/>
    <property type="match status" value="1"/>
</dbReference>
<dbReference type="InterPro" id="IPR036514">
    <property type="entry name" value="SGNH_hydro_sf"/>
</dbReference>
<organism evidence="2 3">
    <name type="scientific">Herbiconiux ginsengi</name>
    <dbReference type="NCBI Taxonomy" id="381665"/>
    <lineage>
        <taxon>Bacteria</taxon>
        <taxon>Bacillati</taxon>
        <taxon>Actinomycetota</taxon>
        <taxon>Actinomycetes</taxon>
        <taxon>Micrococcales</taxon>
        <taxon>Microbacteriaceae</taxon>
        <taxon>Herbiconiux</taxon>
    </lineage>
</organism>
<dbReference type="PANTHER" id="PTHR30383">
    <property type="entry name" value="THIOESTERASE 1/PROTEASE 1/LYSOPHOSPHOLIPASE L1"/>
    <property type="match status" value="1"/>
</dbReference>
<dbReference type="InterPro" id="IPR013830">
    <property type="entry name" value="SGNH_hydro"/>
</dbReference>